<accession>A0AAW1MKQ2</accession>
<sequence>MARRILFWNVIRKQWLLVGIVICIIFACIYPKLGSKEGPLIPEITVKYISVPVIFLVSGISLRTETLFYTFQQYKLHLFVQIFTFVCIPIFMQFLVIILRIFGVNPWILKGLITVACMPPPVSSAVLLTKSAQGNETAAIFNSVLGSFLGILVTPISLLFNVSPWKRTPNLERWLWTGTGKHIGKVLIKIREEEPDEIHPVPQTSFTAYPRFLCKPDSSYLICGGLGGFGLELADLLVVRGAKKLILTSRSGLCNGYQKYRIRIWESYGVTVITTKGDATTEESCSDLLNVAQKLGPLDGIFNLAAVLKDAAFENLTVEDFKVPLVPKAVCTRNLDKFSRELCPNLRYFVVFSSISCGRGNIGQTNYGMANSIMERICENRKKDGYPALAIQWGAIGEVGLVAKMQEDHRELVISGTLQQRISSCLQVLDNFLTQDEPIVASMLVAEKRYGGHANNLFDAVLNIMGVTNLKSVSMHATFPELGMDSMTAVEIKQTMEREYELFLTAQDIRGMTLSKLRDIANAQQPAAEVFAGKKDDIPMEIKLLLSYMSKGELLTKPLTEMETSVEASDEAAPHVFVIPGLDGTAAMLEQLCRKLKAHATCLSYPIDVRIENINEISEAMLPYIESYPGDLIILAYSYGTAVATELMHMLEAKGRTAKIIFVDGSSEFVYGMLKVYFPTEDDRLFQILLLSVLMSRYMRYEEILKHQEIMMKLDSYPRRIEYFINISSRAETSTNYVTEMCLSAYDRLKALSKYKLRTEKLKSPVTLLKANMTSFTKTAADYGLSNVCRDPVKVVTIEGDHASILETDELAEQINWCLEDRAKSG</sequence>
<evidence type="ECO:0000256" key="1">
    <source>
        <dbReference type="ARBA" id="ARBA00006528"/>
    </source>
</evidence>
<dbReference type="Gene3D" id="3.40.50.1820">
    <property type="entry name" value="alpha/beta hydrolase"/>
    <property type="match status" value="1"/>
</dbReference>
<keyword evidence="6" id="KW-1185">Reference proteome</keyword>
<feature type="transmembrane region" description="Helical" evidence="3">
    <location>
        <begin position="107"/>
        <end position="128"/>
    </location>
</feature>
<dbReference type="InterPro" id="IPR036291">
    <property type="entry name" value="NAD(P)-bd_dom_sf"/>
</dbReference>
<dbReference type="InterPro" id="IPR001031">
    <property type="entry name" value="Thioesterase"/>
</dbReference>
<gene>
    <name evidence="5" type="ORF">QE152_g5974</name>
</gene>
<dbReference type="InterPro" id="IPR029058">
    <property type="entry name" value="AB_hydrolase_fold"/>
</dbReference>
<comment type="caution">
    <text evidence="5">The sequence shown here is derived from an EMBL/GenBank/DDBJ whole genome shotgun (WGS) entry which is preliminary data.</text>
</comment>
<dbReference type="GO" id="GO:0004312">
    <property type="term" value="F:fatty acid synthase activity"/>
    <property type="evidence" value="ECO:0007669"/>
    <property type="project" value="TreeGrafter"/>
</dbReference>
<dbReference type="EC" id="3.1.2.14" evidence="2"/>
<evidence type="ECO:0000313" key="6">
    <source>
        <dbReference type="Proteomes" id="UP001458880"/>
    </source>
</evidence>
<dbReference type="Gene3D" id="1.20.1530.20">
    <property type="match status" value="1"/>
</dbReference>
<dbReference type="SMART" id="SM00822">
    <property type="entry name" value="PKS_KR"/>
    <property type="match status" value="1"/>
</dbReference>
<protein>
    <recommendedName>
        <fullName evidence="2">oleoyl-[acyl-carrier-protein] hydrolase</fullName>
        <ecNumber evidence="2">3.1.2.14</ecNumber>
    </recommendedName>
</protein>
<name>A0AAW1MKQ2_POPJA</name>
<dbReference type="GO" id="GO:0016297">
    <property type="term" value="F:fatty acyl-[ACP] hydrolase activity"/>
    <property type="evidence" value="ECO:0007669"/>
    <property type="project" value="UniProtKB-EC"/>
</dbReference>
<keyword evidence="3" id="KW-1133">Transmembrane helix</keyword>
<keyword evidence="3" id="KW-0472">Membrane</keyword>
<evidence type="ECO:0000256" key="3">
    <source>
        <dbReference type="SAM" id="Phobius"/>
    </source>
</evidence>
<dbReference type="SUPFAM" id="SSF47336">
    <property type="entry name" value="ACP-like"/>
    <property type="match status" value="1"/>
</dbReference>
<dbReference type="CDD" id="cd08954">
    <property type="entry name" value="KR_1_FAS_SDR_x"/>
    <property type="match status" value="1"/>
</dbReference>
<dbReference type="SUPFAM" id="SSF51735">
    <property type="entry name" value="NAD(P)-binding Rossmann-fold domains"/>
    <property type="match status" value="1"/>
</dbReference>
<dbReference type="PANTHER" id="PTHR43775:SF23">
    <property type="entry name" value="FATTY ACID SYNTHASE 3"/>
    <property type="match status" value="1"/>
</dbReference>
<dbReference type="Proteomes" id="UP001458880">
    <property type="component" value="Unassembled WGS sequence"/>
</dbReference>
<dbReference type="Pfam" id="PF08659">
    <property type="entry name" value="KR"/>
    <property type="match status" value="1"/>
</dbReference>
<organism evidence="5 6">
    <name type="scientific">Popillia japonica</name>
    <name type="common">Japanese beetle</name>
    <dbReference type="NCBI Taxonomy" id="7064"/>
    <lineage>
        <taxon>Eukaryota</taxon>
        <taxon>Metazoa</taxon>
        <taxon>Ecdysozoa</taxon>
        <taxon>Arthropoda</taxon>
        <taxon>Hexapoda</taxon>
        <taxon>Insecta</taxon>
        <taxon>Pterygota</taxon>
        <taxon>Neoptera</taxon>
        <taxon>Endopterygota</taxon>
        <taxon>Coleoptera</taxon>
        <taxon>Polyphaga</taxon>
        <taxon>Scarabaeiformia</taxon>
        <taxon>Scarabaeidae</taxon>
        <taxon>Rutelinae</taxon>
        <taxon>Popillia</taxon>
    </lineage>
</organism>
<feature type="transmembrane region" description="Helical" evidence="3">
    <location>
        <begin position="76"/>
        <end position="101"/>
    </location>
</feature>
<dbReference type="InterPro" id="IPR009081">
    <property type="entry name" value="PP-bd_ACP"/>
</dbReference>
<proteinExistence type="inferred from homology"/>
<evidence type="ECO:0000259" key="4">
    <source>
        <dbReference type="PROSITE" id="PS50075"/>
    </source>
</evidence>
<dbReference type="InterPro" id="IPR038770">
    <property type="entry name" value="Na+/solute_symporter_sf"/>
</dbReference>
<feature type="transmembrane region" description="Helical" evidence="3">
    <location>
        <begin position="15"/>
        <end position="33"/>
    </location>
</feature>
<feature type="domain" description="Carrier" evidence="4">
    <location>
        <begin position="451"/>
        <end position="528"/>
    </location>
</feature>
<dbReference type="InterPro" id="IPR013968">
    <property type="entry name" value="PKS_KR"/>
</dbReference>
<feature type="transmembrane region" description="Helical" evidence="3">
    <location>
        <begin position="45"/>
        <end position="64"/>
    </location>
</feature>
<dbReference type="SUPFAM" id="SSF53474">
    <property type="entry name" value="alpha/beta-Hydrolases"/>
    <property type="match status" value="1"/>
</dbReference>
<dbReference type="Gene3D" id="1.10.1200.10">
    <property type="entry name" value="ACP-like"/>
    <property type="match status" value="1"/>
</dbReference>
<feature type="transmembrane region" description="Helical" evidence="3">
    <location>
        <begin position="140"/>
        <end position="160"/>
    </location>
</feature>
<dbReference type="AlphaFoldDB" id="A0AAW1MKQ2"/>
<dbReference type="Pfam" id="PF13593">
    <property type="entry name" value="SBF_like"/>
    <property type="match status" value="1"/>
</dbReference>
<dbReference type="GO" id="GO:0006633">
    <property type="term" value="P:fatty acid biosynthetic process"/>
    <property type="evidence" value="ECO:0007669"/>
    <property type="project" value="TreeGrafter"/>
</dbReference>
<dbReference type="PROSITE" id="PS50075">
    <property type="entry name" value="CARRIER"/>
    <property type="match status" value="1"/>
</dbReference>
<dbReference type="Gene3D" id="3.40.50.720">
    <property type="entry name" value="NAD(P)-binding Rossmann-like Domain"/>
    <property type="match status" value="1"/>
</dbReference>
<keyword evidence="3" id="KW-0812">Transmembrane</keyword>
<evidence type="ECO:0000256" key="2">
    <source>
        <dbReference type="ARBA" id="ARBA00012480"/>
    </source>
</evidence>
<dbReference type="Pfam" id="PF00550">
    <property type="entry name" value="PP-binding"/>
    <property type="match status" value="1"/>
</dbReference>
<dbReference type="PANTHER" id="PTHR43775">
    <property type="entry name" value="FATTY ACID SYNTHASE"/>
    <property type="match status" value="1"/>
</dbReference>
<dbReference type="Pfam" id="PF00975">
    <property type="entry name" value="Thioesterase"/>
    <property type="match status" value="1"/>
</dbReference>
<evidence type="ECO:0000313" key="5">
    <source>
        <dbReference type="EMBL" id="KAK9746677.1"/>
    </source>
</evidence>
<dbReference type="InterPro" id="IPR016833">
    <property type="entry name" value="Put_Na-Bile_cotransptr"/>
</dbReference>
<comment type="similarity">
    <text evidence="1">Belongs to the bile acid:sodium symporter (BASS) (TC 2.A.28) family.</text>
</comment>
<dbReference type="EMBL" id="JASPKY010000038">
    <property type="protein sequence ID" value="KAK9746677.1"/>
    <property type="molecule type" value="Genomic_DNA"/>
</dbReference>
<dbReference type="PROSITE" id="PS51257">
    <property type="entry name" value="PROKAR_LIPOPROTEIN"/>
    <property type="match status" value="1"/>
</dbReference>
<dbReference type="InterPro" id="IPR036736">
    <property type="entry name" value="ACP-like_sf"/>
</dbReference>
<reference evidence="5 6" key="1">
    <citation type="journal article" date="2024" name="BMC Genomics">
        <title>De novo assembly and annotation of Popillia japonica's genome with initial clues to its potential as an invasive pest.</title>
        <authorList>
            <person name="Cucini C."/>
            <person name="Boschi S."/>
            <person name="Funari R."/>
            <person name="Cardaioli E."/>
            <person name="Iannotti N."/>
            <person name="Marturano G."/>
            <person name="Paoli F."/>
            <person name="Bruttini M."/>
            <person name="Carapelli A."/>
            <person name="Frati F."/>
            <person name="Nardi F."/>
        </authorList>
    </citation>
    <scope>NUCLEOTIDE SEQUENCE [LARGE SCALE GENOMIC DNA]</scope>
    <source>
        <strain evidence="5">DMR45628</strain>
    </source>
</reference>
<dbReference type="InterPro" id="IPR050091">
    <property type="entry name" value="PKS_NRPS_Biosynth_Enz"/>
</dbReference>
<dbReference type="InterPro" id="IPR057326">
    <property type="entry name" value="KR_dom"/>
</dbReference>